<dbReference type="Pfam" id="PF13456">
    <property type="entry name" value="RVT_3"/>
    <property type="match status" value="1"/>
</dbReference>
<name>Q8LM74_ORYSJ</name>
<reference evidence="5" key="2">
    <citation type="journal article" date="2008" name="Nucleic Acids Res.">
        <title>The rice annotation project database (RAP-DB): 2008 update.</title>
        <authorList>
            <consortium name="The rice annotation project (RAP)"/>
        </authorList>
    </citation>
    <scope>GENOME REANNOTATION</scope>
    <source>
        <strain evidence="5">cv. Nipponbare</strain>
    </source>
</reference>
<dbReference type="InterPro" id="IPR012337">
    <property type="entry name" value="RNaseH-like_sf"/>
</dbReference>
<dbReference type="CDD" id="cd01647">
    <property type="entry name" value="RT_LTR"/>
    <property type="match status" value="1"/>
</dbReference>
<dbReference type="GO" id="GO:0003676">
    <property type="term" value="F:nucleic acid binding"/>
    <property type="evidence" value="ECO:0007669"/>
    <property type="project" value="InterPro"/>
</dbReference>
<dbReference type="Gene3D" id="3.30.420.10">
    <property type="entry name" value="Ribonuclease H-like superfamily/Ribonuclease H"/>
    <property type="match status" value="2"/>
</dbReference>
<evidence type="ECO:0000313" key="5">
    <source>
        <dbReference type="Proteomes" id="UP000000763"/>
    </source>
</evidence>
<evidence type="ECO:0000256" key="1">
    <source>
        <dbReference type="ARBA" id="ARBA00023172"/>
    </source>
</evidence>
<dbReference type="SUPFAM" id="SSF56672">
    <property type="entry name" value="DNA/RNA polymerases"/>
    <property type="match status" value="1"/>
</dbReference>
<dbReference type="InterPro" id="IPR000477">
    <property type="entry name" value="RT_dom"/>
</dbReference>
<feature type="domain" description="RNase H type-1" evidence="3">
    <location>
        <begin position="1371"/>
        <end position="1488"/>
    </location>
</feature>
<dbReference type="InterPro" id="IPR002156">
    <property type="entry name" value="RNaseH_domain"/>
</dbReference>
<dbReference type="SUPFAM" id="SSF50630">
    <property type="entry name" value="Acid proteases"/>
    <property type="match status" value="1"/>
</dbReference>
<protein>
    <submittedName>
        <fullName evidence="4">Retroelement</fullName>
    </submittedName>
</protein>
<sequence>MKSAQAPLKVIKALTGEPGDKGDGFQEGVVEDLGPDGNEVQPQFNNFQDRIDYAVQHALINQSGVLVNTLTNMVKSLVDGTIAEYQATGPVYLPGGVFPNYSPLVIANQQGTSNMPPVQLTASISAPAPAAPSSAQRQMINPRLLTREQPQHGGQNVNRMTQEQALQNTSARLRTPDNRQRQHVATQVIPKHLVHNVQPDQSVVPQVIPEHLVDNIQPNFQNYQGGNLNYQYQPPSPHVQYQQGGSPQPQFARQSNQFEPMSQQVQGVPQQRPWADMIADVMREQFGLKPKDTGNLYRHPYPEWFERVPLPGRYKVPDFSKFSGGIHEMKLFDLTAIRQRHDEPVQDYIQRFREMRNRCYSLALTDSQLADLAFQGLIAPIKEKFLSQEFESLSHLAQKVTLHEQRFAEAKKNFKKINHVCPYMYGSDDEEDPEVAAAEWVRSKKVVPCPWVRNSGKEERFDFDITKLTRFSICCFGRNKFNFLLVAIEGGKIKFDDSKKPIKRKYDKQQERCYEEDDGGFDPHWDYDVFRFCWNEGMRLPSIEDCPGCSDIAESSSRSYNRSNRLRQTRVPVHQRLGPVNQVHNQDDDEGVMTQWCPSGIFTKNQKRRVKRLRNRERFQEVEQEINHRLKKAKPKQEWRVKSQVPTADEVEADRAKRLAKGKSVVTASVNMVFMLPAEFGAKQADVDEVEEASTRLILSPEQAVFEKPEGTENRHLKSLYINGYVNGKPMSKMMVDGGAAVNLMPYATFRKLGGNSEDLIKTNMVLKDFGGNPSENKGVLNVELTVDSKTVPTTFFVIDRKGSYSLLLGRDWIHANCCIPSTMHQSLIQWQGDKIEIVPADRSVNVASADLALWEMDGIDCLSGKGVVEGSNVYTKDTVDDLDDKQGQGFMSADDLEEIDIGPGDRPRPTFISKNLSPEFRTKLIELLKEYRDCFAWEYYEMPGLSRSIVEHRLPIKTGVRPYQQPPRRCKADMLEAVKAEVARLYDADFIRPCRYAEWVSNMVPVIKKNGKVRVCIDFRDLNKATLKDEYPMSVADQLVDAASGHKILNFMDGNAGYNQIFMVEEDIHKTAFRCPGAIGLFEWVVMTFGLKRAGATYQRAMNYIFHDLIGWLVEVYVDDVVVKSKEIENHIANLRKVFERTRKYGLKMNPTKCAFGVSARQFLGFLVHERGIEVTQRSINAIKKIQPPEDKKKLQELIGKVNFVRRFNSNLSGRLEPFTLLLRLKADQEFTWGAEQQKALDNIKEYLSSPPVLIPPQKGIPFRLYLSAETRYSPVEKLCLCLYFSCTKLRHYPLFNECTMICKADVVKYMLPAPILKGIVGKWIFALTEFDLRYESPKVIKGQAIADFIVDHRDDSIGSVDIVPWTLFFDGSVCTHGCGIGLVIISPRGASFEFAYTIKPYATNNQAEYEAVLKGLQLLKEVEADAVEIMGDSLLVISQLAGQYECKNDTLMVYNEKCRELMDGFRLVTLKHVSREQNIEANDLAQGASGYKPMTKDIKVEIATISADDWRYDIFQYLQNPSQSTSRKLLYKALKYTLLDDELCYRTIDGVLLKCLSADQAKVAIGEVNEGICGTHQSAHKMKWLLRQAGYFWPTILEDCFRYYKGCQDCQKFGAIQRAPASAMNSIIKPMAIQRPLQPIRARSSCTDEFVQFADIMGIKLLNSSPYYAQANGQAESSNKSLIKLIKRKISDYPRQWHTRLAEALWSYRMACHGSIQVPPYKLLYGHEAVLPWEVRIGLRRTELQNELTADEYYNLMADEREDLVQSRLKGLLSIITRW</sequence>
<dbReference type="Gene3D" id="1.10.340.70">
    <property type="match status" value="1"/>
</dbReference>
<evidence type="ECO:0000313" key="4">
    <source>
        <dbReference type="EMBL" id="AAM74416.1"/>
    </source>
</evidence>
<dbReference type="InterPro" id="IPR043502">
    <property type="entry name" value="DNA/RNA_pol_sf"/>
</dbReference>
<evidence type="ECO:0000259" key="3">
    <source>
        <dbReference type="Pfam" id="PF13456"/>
    </source>
</evidence>
<dbReference type="CDD" id="cd00303">
    <property type="entry name" value="retropepsin_like"/>
    <property type="match status" value="1"/>
</dbReference>
<reference evidence="5" key="1">
    <citation type="journal article" date="2005" name="Nature">
        <title>The map-based sequence of the rice genome.</title>
        <authorList>
            <consortium name="International rice genome sequencing project (IRGSP)"/>
            <person name="Matsumoto T."/>
            <person name="Wu J."/>
            <person name="Kanamori H."/>
            <person name="Katayose Y."/>
            <person name="Fujisawa M."/>
            <person name="Namiki N."/>
            <person name="Mizuno H."/>
            <person name="Yamamoto K."/>
            <person name="Antonio B.A."/>
            <person name="Baba T."/>
            <person name="Sakata K."/>
            <person name="Nagamura Y."/>
            <person name="Aoki H."/>
            <person name="Arikawa K."/>
            <person name="Arita K."/>
            <person name="Bito T."/>
            <person name="Chiden Y."/>
            <person name="Fujitsuka N."/>
            <person name="Fukunaka R."/>
            <person name="Hamada M."/>
            <person name="Harada C."/>
            <person name="Hayashi A."/>
            <person name="Hijishita S."/>
            <person name="Honda M."/>
            <person name="Hosokawa S."/>
            <person name="Ichikawa Y."/>
            <person name="Idonuma A."/>
            <person name="Iijima M."/>
            <person name="Ikeda M."/>
            <person name="Ikeno M."/>
            <person name="Ito K."/>
            <person name="Ito S."/>
            <person name="Ito T."/>
            <person name="Ito Y."/>
            <person name="Ito Y."/>
            <person name="Iwabuchi A."/>
            <person name="Kamiya K."/>
            <person name="Karasawa W."/>
            <person name="Kurita K."/>
            <person name="Katagiri S."/>
            <person name="Kikuta A."/>
            <person name="Kobayashi H."/>
            <person name="Kobayashi N."/>
            <person name="Machita K."/>
            <person name="Maehara T."/>
            <person name="Masukawa M."/>
            <person name="Mizubayashi T."/>
            <person name="Mukai Y."/>
            <person name="Nagasaki H."/>
            <person name="Nagata Y."/>
            <person name="Naito S."/>
            <person name="Nakashima M."/>
            <person name="Nakama Y."/>
            <person name="Nakamichi Y."/>
            <person name="Nakamura M."/>
            <person name="Meguro A."/>
            <person name="Negishi M."/>
            <person name="Ohta I."/>
            <person name="Ohta T."/>
            <person name="Okamoto M."/>
            <person name="Ono N."/>
            <person name="Saji S."/>
            <person name="Sakaguchi M."/>
            <person name="Sakai K."/>
            <person name="Shibata M."/>
            <person name="Shimokawa T."/>
            <person name="Song J."/>
            <person name="Takazaki Y."/>
            <person name="Terasawa K."/>
            <person name="Tsugane M."/>
            <person name="Tsuji K."/>
            <person name="Ueda S."/>
            <person name="Waki K."/>
            <person name="Yamagata H."/>
            <person name="Yamamoto M."/>
            <person name="Yamamoto S."/>
            <person name="Yamane H."/>
            <person name="Yoshiki S."/>
            <person name="Yoshihara R."/>
            <person name="Yukawa K."/>
            <person name="Zhong H."/>
            <person name="Yano M."/>
            <person name="Yuan Q."/>
            <person name="Ouyang S."/>
            <person name="Liu J."/>
            <person name="Jones K.M."/>
            <person name="Gansberger K."/>
            <person name="Moffat K."/>
            <person name="Hill J."/>
            <person name="Bera J."/>
            <person name="Fadrosh D."/>
            <person name="Jin S."/>
            <person name="Johri S."/>
            <person name="Kim M."/>
            <person name="Overton L."/>
            <person name="Reardon M."/>
            <person name="Tsitrin T."/>
            <person name="Vuong H."/>
            <person name="Weaver B."/>
            <person name="Ciecko A."/>
            <person name="Tallon L."/>
            <person name="Jackson J."/>
            <person name="Pai G."/>
            <person name="Aken S.V."/>
            <person name="Utterback T."/>
            <person name="Reidmuller S."/>
            <person name="Feldblyum T."/>
            <person name="Hsiao J."/>
            <person name="Zismann V."/>
            <person name="Iobst S."/>
            <person name="de Vazeille A.R."/>
            <person name="Buell C.R."/>
            <person name="Ying K."/>
            <person name="Li Y."/>
            <person name="Lu T."/>
            <person name="Huang Y."/>
            <person name="Zhao Q."/>
            <person name="Feng Q."/>
            <person name="Zhang L."/>
            <person name="Zhu J."/>
            <person name="Weng Q."/>
            <person name="Mu J."/>
            <person name="Lu Y."/>
            <person name="Fan D."/>
            <person name="Liu Y."/>
            <person name="Guan J."/>
            <person name="Zhang Y."/>
            <person name="Yu S."/>
            <person name="Liu X."/>
            <person name="Zhang Y."/>
            <person name="Hong G."/>
            <person name="Han B."/>
            <person name="Choisne N."/>
            <person name="Demange N."/>
            <person name="Orjeda G."/>
            <person name="Samain S."/>
            <person name="Cattolico L."/>
            <person name="Pelletier E."/>
            <person name="Couloux A."/>
            <person name="Segurens B."/>
            <person name="Wincker P."/>
            <person name="D'Hont A."/>
            <person name="Scarpelli C."/>
            <person name="Weissenbach J."/>
            <person name="Salanoubat M."/>
            <person name="Quetier F."/>
            <person name="Yu Y."/>
            <person name="Kim H.R."/>
            <person name="Rambo T."/>
            <person name="Currie J."/>
            <person name="Collura K."/>
            <person name="Luo M."/>
            <person name="Yang T."/>
            <person name="Ammiraju J.S.S."/>
            <person name="Engler F."/>
            <person name="Soderlund C."/>
            <person name="Wing R.A."/>
            <person name="Palmer L.E."/>
            <person name="de la Bastide M."/>
            <person name="Spiegel L."/>
            <person name="Nascimento L."/>
            <person name="Zutavern T."/>
            <person name="O'Shaughnessy A."/>
            <person name="Dike S."/>
            <person name="Dedhia N."/>
            <person name="Preston R."/>
            <person name="Balija V."/>
            <person name="McCombie W.R."/>
            <person name="Chow T."/>
            <person name="Chen H."/>
            <person name="Chung M."/>
            <person name="Chen C."/>
            <person name="Shaw J."/>
            <person name="Wu H."/>
            <person name="Hsiao K."/>
            <person name="Chao Y."/>
            <person name="Chu M."/>
            <person name="Cheng C."/>
            <person name="Hour A."/>
            <person name="Lee P."/>
            <person name="Lin S."/>
            <person name="Lin Y."/>
            <person name="Liou J."/>
            <person name="Liu S."/>
            <person name="Hsing Y."/>
            <person name="Raghuvanshi S."/>
            <person name="Mohanty A."/>
            <person name="Bharti A.K."/>
            <person name="Gaur A."/>
            <person name="Gupta V."/>
            <person name="Kumar D."/>
            <person name="Ravi V."/>
            <person name="Vij S."/>
            <person name="Kapur A."/>
            <person name="Khurana P."/>
            <person name="Khurana P."/>
            <person name="Khurana J.P."/>
            <person name="Tyagi A.K."/>
            <person name="Gaikwad K."/>
            <person name="Singh A."/>
            <person name="Dalal V."/>
            <person name="Srivastava S."/>
            <person name="Dixit A."/>
            <person name="Pal A.K."/>
            <person name="Ghazi I.A."/>
            <person name="Yadav M."/>
            <person name="Pandit A."/>
            <person name="Bhargava A."/>
            <person name="Sureshbabu K."/>
            <person name="Batra K."/>
            <person name="Sharma T.R."/>
            <person name="Mohapatra T."/>
            <person name="Singh N.K."/>
            <person name="Messing J."/>
            <person name="Nelson A.B."/>
            <person name="Fuks G."/>
            <person name="Kavchok S."/>
            <person name="Keizer G."/>
            <person name="Linton E."/>
            <person name="Llaca V."/>
            <person name="Song R."/>
            <person name="Tanyolac B."/>
            <person name="Young S."/>
            <person name="Ho-Il K."/>
            <person name="Hahn J.H."/>
            <person name="Sangsakoo G."/>
            <person name="Vanavichit A."/>
            <person name="de Mattos Luiz.A.T."/>
            <person name="Zimmer P.D."/>
            <person name="Malone G."/>
            <person name="Dellagostin O."/>
            <person name="de Oliveira A.C."/>
            <person name="Bevan M."/>
            <person name="Bancroft I."/>
            <person name="Minx P."/>
            <person name="Cordum H."/>
            <person name="Wilson R."/>
            <person name="Cheng Z."/>
            <person name="Jin W."/>
            <person name="Jiang J."/>
            <person name="Leong S.A."/>
            <person name="Iwama H."/>
            <person name="Gojobori T."/>
            <person name="Itoh T."/>
            <person name="Niimura Y."/>
            <person name="Fujii Y."/>
            <person name="Habara T."/>
            <person name="Sakai H."/>
            <person name="Sato Y."/>
            <person name="Wilson G."/>
            <person name="Kumar K."/>
            <person name="McCouch S."/>
            <person name="Juretic N."/>
            <person name="Hoen D."/>
            <person name="Wright S."/>
            <person name="Bruskiewich R."/>
            <person name="Bureau T."/>
            <person name="Miyao A."/>
            <person name="Hirochika H."/>
            <person name="Nishikawa T."/>
            <person name="Kadowaki K."/>
            <person name="Sugiura M."/>
            <person name="Burr B."/>
            <person name="Sasaki T."/>
        </authorList>
    </citation>
    <scope>NUCLEOTIDE SEQUENCE [LARGE SCALE GENOMIC DNA]</scope>
    <source>
        <strain evidence="5">cv. Nipponbare</strain>
    </source>
</reference>
<dbReference type="Gene3D" id="3.30.70.270">
    <property type="match status" value="2"/>
</dbReference>
<accession>Q8LM74</accession>
<dbReference type="Proteomes" id="UP000000763">
    <property type="component" value="Chromosome 10"/>
</dbReference>
<dbReference type="GO" id="GO:0004523">
    <property type="term" value="F:RNA-DNA hybrid ribonuclease activity"/>
    <property type="evidence" value="ECO:0007669"/>
    <property type="project" value="InterPro"/>
</dbReference>
<dbReference type="Gene3D" id="3.10.10.10">
    <property type="entry name" value="HIV Type 1 Reverse Transcriptase, subunit A, domain 1"/>
    <property type="match status" value="1"/>
</dbReference>
<dbReference type="Pfam" id="PF00078">
    <property type="entry name" value="RVT_1"/>
    <property type="match status" value="1"/>
</dbReference>
<proteinExistence type="predicted"/>
<evidence type="ECO:0000259" key="2">
    <source>
        <dbReference type="Pfam" id="PF00078"/>
    </source>
</evidence>
<dbReference type="CDD" id="cd09279">
    <property type="entry name" value="RNase_HI_like"/>
    <property type="match status" value="1"/>
</dbReference>
<gene>
    <name evidence="4" type="primary">OSJNAa0082N11.16</name>
</gene>
<keyword evidence="1" id="KW-0233">DNA recombination</keyword>
<organism evidence="4 5">
    <name type="scientific">Oryza sativa subsp. japonica</name>
    <name type="common">Rice</name>
    <dbReference type="NCBI Taxonomy" id="39947"/>
    <lineage>
        <taxon>Eukaryota</taxon>
        <taxon>Viridiplantae</taxon>
        <taxon>Streptophyta</taxon>
        <taxon>Embryophyta</taxon>
        <taxon>Tracheophyta</taxon>
        <taxon>Spermatophyta</taxon>
        <taxon>Magnoliopsida</taxon>
        <taxon>Liliopsida</taxon>
        <taxon>Poales</taxon>
        <taxon>Poaceae</taxon>
        <taxon>BOP clade</taxon>
        <taxon>Oryzoideae</taxon>
        <taxon>Oryzeae</taxon>
        <taxon>Oryzinae</taxon>
        <taxon>Oryza</taxon>
        <taxon>Oryza sativa</taxon>
    </lineage>
</organism>
<dbReference type="GO" id="GO:0006310">
    <property type="term" value="P:DNA recombination"/>
    <property type="evidence" value="ECO:0007669"/>
    <property type="project" value="UniProtKB-KW"/>
</dbReference>
<dbReference type="Gene3D" id="2.40.70.10">
    <property type="entry name" value="Acid Proteases"/>
    <property type="match status" value="1"/>
</dbReference>
<feature type="domain" description="Reverse transcriptase" evidence="2">
    <location>
        <begin position="1009"/>
        <end position="1167"/>
    </location>
</feature>
<dbReference type="SUPFAM" id="SSF53098">
    <property type="entry name" value="Ribonuclease H-like"/>
    <property type="match status" value="2"/>
</dbReference>
<dbReference type="InterPro" id="IPR021109">
    <property type="entry name" value="Peptidase_aspartic_dom_sf"/>
</dbReference>
<dbReference type="InterPro" id="IPR036397">
    <property type="entry name" value="RNaseH_sf"/>
</dbReference>
<dbReference type="PANTHER" id="PTHR48475">
    <property type="entry name" value="RIBONUCLEASE H"/>
    <property type="match status" value="1"/>
</dbReference>
<dbReference type="EMBL" id="AC120497">
    <property type="protein sequence ID" value="AAM74416.1"/>
    <property type="molecule type" value="Genomic_DNA"/>
</dbReference>
<dbReference type="InterPro" id="IPR043128">
    <property type="entry name" value="Rev_trsase/Diguanyl_cyclase"/>
</dbReference>
<dbReference type="PANTHER" id="PTHR48475:SF1">
    <property type="entry name" value="RNASE H TYPE-1 DOMAIN-CONTAINING PROTEIN"/>
    <property type="match status" value="1"/>
</dbReference>